<keyword evidence="1" id="KW-0732">Signal</keyword>
<proteinExistence type="predicted"/>
<feature type="chain" id="PRO_5006839362" evidence="1">
    <location>
        <begin position="38"/>
        <end position="194"/>
    </location>
</feature>
<dbReference type="EMBL" id="CP013254">
    <property type="protein sequence ID" value="ALU39337.1"/>
    <property type="molecule type" value="Genomic_DNA"/>
</dbReference>
<name>A0A0U3HDT5_9MICC</name>
<dbReference type="KEGG" id="kfv:AS188_05745"/>
<evidence type="ECO:0000256" key="1">
    <source>
        <dbReference type="SAM" id="SignalP"/>
    </source>
</evidence>
<reference evidence="2 3" key="1">
    <citation type="submission" date="2015-11" db="EMBL/GenBank/DDBJ databases">
        <title>Complete Genome Sequence of Kocuria flava strain HO-9041.</title>
        <authorList>
            <person name="Zhou M."/>
            <person name="Dai J."/>
        </authorList>
    </citation>
    <scope>NUCLEOTIDE SEQUENCE [LARGE SCALE GENOMIC DNA]</scope>
    <source>
        <strain evidence="2 3">HO-9041</strain>
    </source>
</reference>
<dbReference type="STRING" id="446860.AS188_05745"/>
<evidence type="ECO:0000313" key="3">
    <source>
        <dbReference type="Proteomes" id="UP000057181"/>
    </source>
</evidence>
<gene>
    <name evidence="2" type="ORF">AS188_05745</name>
</gene>
<evidence type="ECO:0000313" key="2">
    <source>
        <dbReference type="EMBL" id="ALU39337.1"/>
    </source>
</evidence>
<dbReference type="Proteomes" id="UP000057181">
    <property type="component" value="Chromosome"/>
</dbReference>
<dbReference type="RefSeq" id="WP_058858048.1">
    <property type="nucleotide sequence ID" value="NZ_BJZR01000073.1"/>
</dbReference>
<protein>
    <submittedName>
        <fullName evidence="2">Uncharacterized protein</fullName>
    </submittedName>
</protein>
<accession>A0A0U3HDT5</accession>
<organism evidence="2 3">
    <name type="scientific">Kocuria flava</name>
    <dbReference type="NCBI Taxonomy" id="446860"/>
    <lineage>
        <taxon>Bacteria</taxon>
        <taxon>Bacillati</taxon>
        <taxon>Actinomycetota</taxon>
        <taxon>Actinomycetes</taxon>
        <taxon>Micrococcales</taxon>
        <taxon>Micrococcaceae</taxon>
        <taxon>Kocuria</taxon>
    </lineage>
</organism>
<dbReference type="AlphaFoldDB" id="A0A0U3HDT5"/>
<sequence>MTLPRTTRPARPLRTAAAAALLAGLLAALLGTDHGTAARWSATAPLEVATITTGGLELVLEDTTVTLHHEDLDATGAVVAVTTDLTGPDAVPGPTAPGSTVVVRTRAVPVLEGTRLAADLAVDAGAPAGATAPRVEITPADPGSPLPTVTGAEGRAVVPARDGAAYDVTVRYDLPGAAGATAAPGPLTLSLAQR</sequence>
<feature type="signal peptide" evidence="1">
    <location>
        <begin position="1"/>
        <end position="37"/>
    </location>
</feature>